<dbReference type="InterPro" id="IPR041329">
    <property type="entry name" value="YubB_C"/>
</dbReference>
<organism evidence="2 3">
    <name type="scientific">Mucilaginibacter galii</name>
    <dbReference type="NCBI Taxonomy" id="2005073"/>
    <lineage>
        <taxon>Bacteria</taxon>
        <taxon>Pseudomonadati</taxon>
        <taxon>Bacteroidota</taxon>
        <taxon>Sphingobacteriia</taxon>
        <taxon>Sphingobacteriales</taxon>
        <taxon>Sphingobacteriaceae</taxon>
        <taxon>Mucilaginibacter</taxon>
    </lineage>
</organism>
<dbReference type="Pfam" id="PF18406">
    <property type="entry name" value="DUF1281_C"/>
    <property type="match status" value="1"/>
</dbReference>
<sequence>MANWCSNSVVFQAEPAQLSKIQSLFLQLAALAESTGEGQLPSFIHEQEGYFFDIGWEEDVLFYATRWVPNTDYLIEVAEFFGAEFKHYYAQTSNSVYGVATYQDGVLTITDLNNSDFDLYNLDPDSGLYQFEGQSYESSEEILDILIERKQQINDLTD</sequence>
<dbReference type="Proteomes" id="UP000662074">
    <property type="component" value="Unassembled WGS sequence"/>
</dbReference>
<dbReference type="RefSeq" id="WP_188418548.1">
    <property type="nucleotide sequence ID" value="NZ_BMDO01000013.1"/>
</dbReference>
<dbReference type="AlphaFoldDB" id="A0A917JC80"/>
<proteinExistence type="predicted"/>
<reference evidence="2" key="1">
    <citation type="journal article" date="2014" name="Int. J. Syst. Evol. Microbiol.">
        <title>Complete genome sequence of Corynebacterium casei LMG S-19264T (=DSM 44701T), isolated from a smear-ripened cheese.</title>
        <authorList>
            <consortium name="US DOE Joint Genome Institute (JGI-PGF)"/>
            <person name="Walter F."/>
            <person name="Albersmeier A."/>
            <person name="Kalinowski J."/>
            <person name="Ruckert C."/>
        </authorList>
    </citation>
    <scope>NUCLEOTIDE SEQUENCE</scope>
    <source>
        <strain evidence="2">CCM 8711</strain>
    </source>
</reference>
<accession>A0A917JC80</accession>
<keyword evidence="3" id="KW-1185">Reference proteome</keyword>
<evidence type="ECO:0000313" key="3">
    <source>
        <dbReference type="Proteomes" id="UP000662074"/>
    </source>
</evidence>
<name>A0A917JC80_9SPHI</name>
<evidence type="ECO:0000259" key="1">
    <source>
        <dbReference type="Pfam" id="PF18406"/>
    </source>
</evidence>
<dbReference type="EMBL" id="BMDO01000013">
    <property type="protein sequence ID" value="GGI52434.1"/>
    <property type="molecule type" value="Genomic_DNA"/>
</dbReference>
<evidence type="ECO:0000313" key="2">
    <source>
        <dbReference type="EMBL" id="GGI52434.1"/>
    </source>
</evidence>
<reference evidence="2" key="2">
    <citation type="submission" date="2020-09" db="EMBL/GenBank/DDBJ databases">
        <authorList>
            <person name="Sun Q."/>
            <person name="Sedlacek I."/>
        </authorList>
    </citation>
    <scope>NUCLEOTIDE SEQUENCE</scope>
    <source>
        <strain evidence="2">CCM 8711</strain>
    </source>
</reference>
<comment type="caution">
    <text evidence="2">The sequence shown here is derived from an EMBL/GenBank/DDBJ whole genome shotgun (WGS) entry which is preliminary data.</text>
</comment>
<protein>
    <recommendedName>
        <fullName evidence="1">YubB ferredoxin-like domain-containing protein</fullName>
    </recommendedName>
</protein>
<feature type="domain" description="YubB ferredoxin-like" evidence="1">
    <location>
        <begin position="57"/>
        <end position="132"/>
    </location>
</feature>
<gene>
    <name evidence="2" type="ORF">GCM10011425_36460</name>
</gene>